<protein>
    <recommendedName>
        <fullName evidence="2">Methyltransferase-like protein 5</fullName>
    </recommendedName>
</protein>
<dbReference type="InterPro" id="IPR002052">
    <property type="entry name" value="DNA_methylase_N6_adenine_CS"/>
</dbReference>
<dbReference type="GO" id="GO:0006281">
    <property type="term" value="P:DNA repair"/>
    <property type="evidence" value="ECO:0007669"/>
    <property type="project" value="InterPro"/>
</dbReference>
<dbReference type="OrthoDB" id="419617at2759"/>
<sequence>MAYSQSNSRELQNRKILEEIQLKKQMLLKQGVAPTLNSSLGVSSTGSASSIPAIQSNDGVAMSASQRAALHNAHAASFGYFVTQDSSFGNLILPVLPRFDIFEEMASLRLRQLEEYLQQMDVFEKPKILLEQYATSAHIASHMLYNAQSQFNDIEGKSVADLGSGCGILSLGAKMLGAQYVVGFEIDSDAIDIQYRNCTDIELFVEIVQCNVLQYLPGKFEKCFDTVIMNPPFGTKNNAGTDMKFLEVAMKLSSNVVYSLHKSSTRDYVLSKATQLGAEGKVIAELRYDLPRAYKFHKKASVDIQVDFIRFELKR</sequence>
<dbReference type="GO" id="GO:0070876">
    <property type="term" value="C:SOSS complex"/>
    <property type="evidence" value="ECO:0007669"/>
    <property type="project" value="InterPro"/>
</dbReference>
<evidence type="ECO:0000313" key="4">
    <source>
        <dbReference type="EMBL" id="EFN74914.1"/>
    </source>
</evidence>
<dbReference type="SUPFAM" id="SSF53335">
    <property type="entry name" value="S-adenosyl-L-methionine-dependent methyltransferases"/>
    <property type="match status" value="1"/>
</dbReference>
<dbReference type="GO" id="GO:0008988">
    <property type="term" value="F:rRNA (adenine-N6-)-methyltransferase activity"/>
    <property type="evidence" value="ECO:0007669"/>
    <property type="project" value="TreeGrafter"/>
</dbReference>
<dbReference type="Pfam" id="PF15925">
    <property type="entry name" value="SOSSC"/>
    <property type="match status" value="1"/>
</dbReference>
<organism evidence="5">
    <name type="scientific">Camponotus floridanus</name>
    <name type="common">Florida carpenter ant</name>
    <dbReference type="NCBI Taxonomy" id="104421"/>
    <lineage>
        <taxon>Eukaryota</taxon>
        <taxon>Metazoa</taxon>
        <taxon>Ecdysozoa</taxon>
        <taxon>Arthropoda</taxon>
        <taxon>Hexapoda</taxon>
        <taxon>Insecta</taxon>
        <taxon>Pterygota</taxon>
        <taxon>Neoptera</taxon>
        <taxon>Endopterygota</taxon>
        <taxon>Hymenoptera</taxon>
        <taxon>Apocrita</taxon>
        <taxon>Aculeata</taxon>
        <taxon>Formicoidea</taxon>
        <taxon>Formicidae</taxon>
        <taxon>Formicinae</taxon>
        <taxon>Camponotus</taxon>
    </lineage>
</organism>
<accession>E1ZV55</accession>
<dbReference type="InterPro" id="IPR051720">
    <property type="entry name" value="rRNA_MeTrfase/Polyamine_Synth"/>
</dbReference>
<comment type="similarity">
    <text evidence="1">Belongs to the methyltransferase superfamily. PrmA family.</text>
</comment>
<dbReference type="PANTHER" id="PTHR23290:SF0">
    <property type="entry name" value="RRNA N6-ADENOSINE-METHYLTRANSFERASE METTL5"/>
    <property type="match status" value="1"/>
</dbReference>
<dbReference type="Proteomes" id="UP000000311">
    <property type="component" value="Unassembled WGS sequence"/>
</dbReference>
<dbReference type="Gene3D" id="3.40.50.150">
    <property type="entry name" value="Vaccinia Virus protein VP39"/>
    <property type="match status" value="1"/>
</dbReference>
<feature type="domain" description="Methyltransferase small" evidence="3">
    <location>
        <begin position="151"/>
        <end position="247"/>
    </location>
</feature>
<dbReference type="InParanoid" id="E1ZV55"/>
<dbReference type="InterPro" id="IPR007848">
    <property type="entry name" value="Small_mtfrase_dom"/>
</dbReference>
<proteinExistence type="inferred from homology"/>
<dbReference type="EMBL" id="GL434441">
    <property type="protein sequence ID" value="EFN74914.1"/>
    <property type="molecule type" value="Genomic_DNA"/>
</dbReference>
<dbReference type="Pfam" id="PF05175">
    <property type="entry name" value="MTS"/>
    <property type="match status" value="1"/>
</dbReference>
<evidence type="ECO:0000313" key="5">
    <source>
        <dbReference type="Proteomes" id="UP000000311"/>
    </source>
</evidence>
<dbReference type="InterPro" id="IPR029063">
    <property type="entry name" value="SAM-dependent_MTases_sf"/>
</dbReference>
<evidence type="ECO:0000259" key="3">
    <source>
        <dbReference type="Pfam" id="PF05175"/>
    </source>
</evidence>
<evidence type="ECO:0000256" key="1">
    <source>
        <dbReference type="ARBA" id="ARBA00009741"/>
    </source>
</evidence>
<reference evidence="4 5" key="1">
    <citation type="journal article" date="2010" name="Science">
        <title>Genomic comparison of the ants Camponotus floridanus and Harpegnathos saltator.</title>
        <authorList>
            <person name="Bonasio R."/>
            <person name="Zhang G."/>
            <person name="Ye C."/>
            <person name="Mutti N.S."/>
            <person name="Fang X."/>
            <person name="Qin N."/>
            <person name="Donahue G."/>
            <person name="Yang P."/>
            <person name="Li Q."/>
            <person name="Li C."/>
            <person name="Zhang P."/>
            <person name="Huang Z."/>
            <person name="Berger S.L."/>
            <person name="Reinberg D."/>
            <person name="Wang J."/>
            <person name="Liebig J."/>
        </authorList>
    </citation>
    <scope>NUCLEOTIDE SEQUENCE [LARGE SCALE GENOMIC DNA]</scope>
    <source>
        <strain evidence="5">C129</strain>
    </source>
</reference>
<keyword evidence="5" id="KW-1185">Reference proteome</keyword>
<keyword evidence="4" id="KW-0489">Methyltransferase</keyword>
<gene>
    <name evidence="4" type="ORF">EAG_09434</name>
</gene>
<dbReference type="PANTHER" id="PTHR23290">
    <property type="entry name" value="RRNA N6-ADENOSINE-METHYLTRANSFERASE METTL5"/>
    <property type="match status" value="1"/>
</dbReference>
<evidence type="ECO:0000256" key="2">
    <source>
        <dbReference type="ARBA" id="ARBA00041374"/>
    </source>
</evidence>
<dbReference type="OMA" id="CINCDIL"/>
<dbReference type="FunCoup" id="E1ZV55">
    <property type="interactions" value="1062"/>
</dbReference>
<keyword evidence="4" id="KW-0808">Transferase</keyword>
<dbReference type="PROSITE" id="PS00092">
    <property type="entry name" value="N6_MTASE"/>
    <property type="match status" value="1"/>
</dbReference>
<dbReference type="InterPro" id="IPR031821">
    <property type="entry name" value="SOSSC"/>
</dbReference>
<dbReference type="GO" id="GO:0003676">
    <property type="term" value="F:nucleic acid binding"/>
    <property type="evidence" value="ECO:0007669"/>
    <property type="project" value="InterPro"/>
</dbReference>
<dbReference type="CDD" id="cd02440">
    <property type="entry name" value="AdoMet_MTases"/>
    <property type="match status" value="1"/>
</dbReference>
<dbReference type="STRING" id="104421.E1ZV55"/>
<name>E1ZV55_CAMFO</name>
<dbReference type="AlphaFoldDB" id="E1ZV55"/>